<dbReference type="Gene3D" id="3.30.710.10">
    <property type="entry name" value="Potassium Channel Kv1.1, Chain A"/>
    <property type="match status" value="1"/>
</dbReference>
<evidence type="ECO:0000313" key="2">
    <source>
        <dbReference type="EMBL" id="KZP27539.1"/>
    </source>
</evidence>
<sequence>MSGDDKKPSVDPPALTKSIGFFVETVTFLVQEELFKVPRLYFEKNSSIFNDIFQGPATKNREGSSDNLPIVLESIKKVDFERLLMAMFPEPSLSRYIPQPINMTVREWTSVLKLSTLWRFGELRHEAIEELTKLLVDSPAEQVALGREYRVEDWMRKGYTMLLQRESALTQKEREILGAPITVKVYEAREATFRTGNGAKKYGGFNGSRDLASVDNLVISGFGEELNDASYDGEAIEEDSKLALDAGRPKKKK</sequence>
<dbReference type="EMBL" id="KV417508">
    <property type="protein sequence ID" value="KZP27539.1"/>
    <property type="molecule type" value="Genomic_DNA"/>
</dbReference>
<dbReference type="Proteomes" id="UP000076532">
    <property type="component" value="Unassembled WGS sequence"/>
</dbReference>
<organism evidence="2 3">
    <name type="scientific">Athelia psychrophila</name>
    <dbReference type="NCBI Taxonomy" id="1759441"/>
    <lineage>
        <taxon>Eukaryota</taxon>
        <taxon>Fungi</taxon>
        <taxon>Dikarya</taxon>
        <taxon>Basidiomycota</taxon>
        <taxon>Agaricomycotina</taxon>
        <taxon>Agaricomycetes</taxon>
        <taxon>Agaricomycetidae</taxon>
        <taxon>Atheliales</taxon>
        <taxon>Atheliaceae</taxon>
        <taxon>Athelia</taxon>
    </lineage>
</organism>
<gene>
    <name evidence="2" type="ORF">FIBSPDRAFT_928062</name>
</gene>
<evidence type="ECO:0000313" key="3">
    <source>
        <dbReference type="Proteomes" id="UP000076532"/>
    </source>
</evidence>
<dbReference type="STRING" id="436010.A0A166QU30"/>
<dbReference type="PROSITE" id="PS50097">
    <property type="entry name" value="BTB"/>
    <property type="match status" value="1"/>
</dbReference>
<protein>
    <recommendedName>
        <fullName evidence="1">BTB domain-containing protein</fullName>
    </recommendedName>
</protein>
<reference evidence="2 3" key="1">
    <citation type="journal article" date="2016" name="Mol. Biol. Evol.">
        <title>Comparative Genomics of Early-Diverging Mushroom-Forming Fungi Provides Insights into the Origins of Lignocellulose Decay Capabilities.</title>
        <authorList>
            <person name="Nagy L.G."/>
            <person name="Riley R."/>
            <person name="Tritt A."/>
            <person name="Adam C."/>
            <person name="Daum C."/>
            <person name="Floudas D."/>
            <person name="Sun H."/>
            <person name="Yadav J.S."/>
            <person name="Pangilinan J."/>
            <person name="Larsson K.H."/>
            <person name="Matsuura K."/>
            <person name="Barry K."/>
            <person name="Labutti K."/>
            <person name="Kuo R."/>
            <person name="Ohm R.A."/>
            <person name="Bhattacharya S.S."/>
            <person name="Shirouzu T."/>
            <person name="Yoshinaga Y."/>
            <person name="Martin F.M."/>
            <person name="Grigoriev I.V."/>
            <person name="Hibbett D.S."/>
        </authorList>
    </citation>
    <scope>NUCLEOTIDE SEQUENCE [LARGE SCALE GENOMIC DNA]</scope>
    <source>
        <strain evidence="2 3">CBS 109695</strain>
    </source>
</reference>
<proteinExistence type="predicted"/>
<dbReference type="InterPro" id="IPR011333">
    <property type="entry name" value="SKP1/BTB/POZ_sf"/>
</dbReference>
<evidence type="ECO:0000259" key="1">
    <source>
        <dbReference type="PROSITE" id="PS50097"/>
    </source>
</evidence>
<name>A0A166QU30_9AGAM</name>
<accession>A0A166QU30</accession>
<dbReference type="OrthoDB" id="3199068at2759"/>
<dbReference type="AlphaFoldDB" id="A0A166QU30"/>
<keyword evidence="3" id="KW-1185">Reference proteome</keyword>
<feature type="domain" description="BTB" evidence="1">
    <location>
        <begin position="24"/>
        <end position="88"/>
    </location>
</feature>
<dbReference type="InterPro" id="IPR000210">
    <property type="entry name" value="BTB/POZ_dom"/>
</dbReference>